<protein>
    <recommendedName>
        <fullName evidence="4">Essential protein Yae1 N-terminal domain-containing protein</fullName>
    </recommendedName>
</protein>
<keyword evidence="2" id="KW-1133">Transmembrane helix</keyword>
<evidence type="ECO:0000256" key="1">
    <source>
        <dbReference type="SAM" id="MobiDB-lite"/>
    </source>
</evidence>
<sequence>MESALTHKHSTIMKSGIDSYKRGYDEGREDGYKQGEEKGYHDGYEEGNEEGFNEGFRKGSNHGLFTGMIIGSFSVFLGIFVMTAVSRK</sequence>
<evidence type="ECO:0000313" key="3">
    <source>
        <dbReference type="EMBL" id="QHT14759.1"/>
    </source>
</evidence>
<dbReference type="AlphaFoldDB" id="A0A6C0DFL7"/>
<evidence type="ECO:0000256" key="2">
    <source>
        <dbReference type="SAM" id="Phobius"/>
    </source>
</evidence>
<organism evidence="3">
    <name type="scientific">viral metagenome</name>
    <dbReference type="NCBI Taxonomy" id="1070528"/>
    <lineage>
        <taxon>unclassified sequences</taxon>
        <taxon>metagenomes</taxon>
        <taxon>organismal metagenomes</taxon>
    </lineage>
</organism>
<accession>A0A6C0DFL7</accession>
<proteinExistence type="predicted"/>
<keyword evidence="2" id="KW-0812">Transmembrane</keyword>
<feature type="transmembrane region" description="Helical" evidence="2">
    <location>
        <begin position="64"/>
        <end position="85"/>
    </location>
</feature>
<evidence type="ECO:0008006" key="4">
    <source>
        <dbReference type="Google" id="ProtNLM"/>
    </source>
</evidence>
<reference evidence="3" key="1">
    <citation type="journal article" date="2020" name="Nature">
        <title>Giant virus diversity and host interactions through global metagenomics.</title>
        <authorList>
            <person name="Schulz F."/>
            <person name="Roux S."/>
            <person name="Paez-Espino D."/>
            <person name="Jungbluth S."/>
            <person name="Walsh D.A."/>
            <person name="Denef V.J."/>
            <person name="McMahon K.D."/>
            <person name="Konstantinidis K.T."/>
            <person name="Eloe-Fadrosh E.A."/>
            <person name="Kyrpides N.C."/>
            <person name="Woyke T."/>
        </authorList>
    </citation>
    <scope>NUCLEOTIDE SEQUENCE</scope>
    <source>
        <strain evidence="3">GVMAG-M-3300023174-141</strain>
    </source>
</reference>
<dbReference type="EMBL" id="MN739589">
    <property type="protein sequence ID" value="QHT14759.1"/>
    <property type="molecule type" value="Genomic_DNA"/>
</dbReference>
<name>A0A6C0DFL7_9ZZZZ</name>
<feature type="compositionally biased region" description="Basic and acidic residues" evidence="1">
    <location>
        <begin position="20"/>
        <end position="44"/>
    </location>
</feature>
<keyword evidence="2" id="KW-0472">Membrane</keyword>
<feature type="region of interest" description="Disordered" evidence="1">
    <location>
        <begin position="20"/>
        <end position="53"/>
    </location>
</feature>